<organism evidence="4">
    <name type="scientific">uncultured Rubrobacteraceae bacterium</name>
    <dbReference type="NCBI Taxonomy" id="349277"/>
    <lineage>
        <taxon>Bacteria</taxon>
        <taxon>Bacillati</taxon>
        <taxon>Actinomycetota</taxon>
        <taxon>Rubrobacteria</taxon>
        <taxon>Rubrobacterales</taxon>
        <taxon>Rubrobacteraceae</taxon>
        <taxon>environmental samples</taxon>
    </lineage>
</organism>
<proteinExistence type="predicted"/>
<dbReference type="AlphaFoldDB" id="A0A6J4PER4"/>
<dbReference type="PROSITE" id="PS50893">
    <property type="entry name" value="ABC_TRANSPORTER_2"/>
    <property type="match status" value="1"/>
</dbReference>
<dbReference type="GO" id="GO:0016887">
    <property type="term" value="F:ATP hydrolysis activity"/>
    <property type="evidence" value="ECO:0007669"/>
    <property type="project" value="InterPro"/>
</dbReference>
<dbReference type="EMBL" id="CADCUZ010000067">
    <property type="protein sequence ID" value="CAA9414297.1"/>
    <property type="molecule type" value="Genomic_DNA"/>
</dbReference>
<keyword evidence="2 4" id="KW-0067">ATP-binding</keyword>
<dbReference type="PANTHER" id="PTHR43790">
    <property type="entry name" value="CARBOHYDRATE TRANSPORT ATP-BINDING PROTEIN MG119-RELATED"/>
    <property type="match status" value="1"/>
</dbReference>
<gene>
    <name evidence="4" type="ORF">AVDCRST_MAG55-1543</name>
</gene>
<evidence type="ECO:0000256" key="2">
    <source>
        <dbReference type="ARBA" id="ARBA00022840"/>
    </source>
</evidence>
<protein>
    <submittedName>
        <fullName evidence="4">ABC transporter, ATP-binding protein (Cluster 2, ribose/xylose/arabinose/galactose)</fullName>
    </submittedName>
</protein>
<dbReference type="SUPFAM" id="SSF52540">
    <property type="entry name" value="P-loop containing nucleoside triphosphate hydrolases"/>
    <property type="match status" value="1"/>
</dbReference>
<dbReference type="InterPro" id="IPR050107">
    <property type="entry name" value="ABC_carbohydrate_import_ATPase"/>
</dbReference>
<dbReference type="SMART" id="SM00382">
    <property type="entry name" value="AAA"/>
    <property type="match status" value="1"/>
</dbReference>
<sequence>MDDGTNKSPANGSANVSADGGDFLRVEGVVKRFGAVSVLKGVDLHVKKGEVLGLIGDNGAGKSTLLKTITGFHRPDGGRILVEGEPVNLRSVAQGRSLGIETVYQDLALVNELSVFHNMFLNSEMTVGPFLNNRKMKEKTRRYLDDMGVRIPSIGTTVARLSGGQRQAIAVARAVYSDAKMLLLDEPLAAMGAKEGALILDLIQRLKEERGIPMILIVHNYAQVFDVCDRVNLLRNGRIEYDKPVAETSVEELTELVVAEYRKARAGNTGDGQ</sequence>
<dbReference type="InterPro" id="IPR003593">
    <property type="entry name" value="AAA+_ATPase"/>
</dbReference>
<dbReference type="InterPro" id="IPR017871">
    <property type="entry name" value="ABC_transporter-like_CS"/>
</dbReference>
<name>A0A6J4PER4_9ACTN</name>
<dbReference type="CDD" id="cd03216">
    <property type="entry name" value="ABC_Carb_Monos_I"/>
    <property type="match status" value="1"/>
</dbReference>
<keyword evidence="1" id="KW-0547">Nucleotide-binding</keyword>
<dbReference type="PROSITE" id="PS00211">
    <property type="entry name" value="ABC_TRANSPORTER_1"/>
    <property type="match status" value="1"/>
</dbReference>
<dbReference type="PANTHER" id="PTHR43790:SF8">
    <property type="entry name" value="SUGAR ABC TRANSPORTER ATP-BINDING PROTEIN"/>
    <property type="match status" value="1"/>
</dbReference>
<evidence type="ECO:0000256" key="1">
    <source>
        <dbReference type="ARBA" id="ARBA00022741"/>
    </source>
</evidence>
<accession>A0A6J4PER4</accession>
<dbReference type="GO" id="GO:0005524">
    <property type="term" value="F:ATP binding"/>
    <property type="evidence" value="ECO:0007669"/>
    <property type="project" value="UniProtKB-KW"/>
</dbReference>
<reference evidence="4" key="1">
    <citation type="submission" date="2020-02" db="EMBL/GenBank/DDBJ databases">
        <authorList>
            <person name="Meier V. D."/>
        </authorList>
    </citation>
    <scope>NUCLEOTIDE SEQUENCE</scope>
    <source>
        <strain evidence="4">AVDCRST_MAG55</strain>
    </source>
</reference>
<dbReference type="InterPro" id="IPR027417">
    <property type="entry name" value="P-loop_NTPase"/>
</dbReference>
<dbReference type="Pfam" id="PF00005">
    <property type="entry name" value="ABC_tran"/>
    <property type="match status" value="1"/>
</dbReference>
<evidence type="ECO:0000259" key="3">
    <source>
        <dbReference type="PROSITE" id="PS50893"/>
    </source>
</evidence>
<dbReference type="Gene3D" id="3.40.50.300">
    <property type="entry name" value="P-loop containing nucleotide triphosphate hydrolases"/>
    <property type="match status" value="1"/>
</dbReference>
<dbReference type="InterPro" id="IPR003439">
    <property type="entry name" value="ABC_transporter-like_ATP-bd"/>
</dbReference>
<feature type="domain" description="ABC transporter" evidence="3">
    <location>
        <begin position="24"/>
        <end position="261"/>
    </location>
</feature>
<evidence type="ECO:0000313" key="4">
    <source>
        <dbReference type="EMBL" id="CAA9414297.1"/>
    </source>
</evidence>